<dbReference type="PANTHER" id="PTHR42951:SF22">
    <property type="entry name" value="METALLO BETA-LACTAMASE SUPERFAMILY LIPOPROTEIN"/>
    <property type="match status" value="1"/>
</dbReference>
<dbReference type="OrthoDB" id="9815874at2"/>
<feature type="signal peptide" evidence="1">
    <location>
        <begin position="1"/>
        <end position="19"/>
    </location>
</feature>
<keyword evidence="3" id="KW-0378">Hydrolase</keyword>
<protein>
    <submittedName>
        <fullName evidence="3">MBL fold metallo-hydrolase</fullName>
    </submittedName>
</protein>
<dbReference type="InterPro" id="IPR050855">
    <property type="entry name" value="NDM-1-like"/>
</dbReference>
<proteinExistence type="predicted"/>
<keyword evidence="4" id="KW-1185">Reference proteome</keyword>
<dbReference type="EMBL" id="PIQC01000001">
    <property type="protein sequence ID" value="RUO73274.1"/>
    <property type="molecule type" value="Genomic_DNA"/>
</dbReference>
<dbReference type="AlphaFoldDB" id="A0A432Z5V2"/>
<evidence type="ECO:0000259" key="2">
    <source>
        <dbReference type="SMART" id="SM00849"/>
    </source>
</evidence>
<dbReference type="Proteomes" id="UP000288058">
    <property type="component" value="Unassembled WGS sequence"/>
</dbReference>
<dbReference type="RefSeq" id="WP_126779828.1">
    <property type="nucleotide sequence ID" value="NZ_PIQC01000001.1"/>
</dbReference>
<dbReference type="InterPro" id="IPR036866">
    <property type="entry name" value="RibonucZ/Hydroxyglut_hydro"/>
</dbReference>
<dbReference type="GO" id="GO:0016787">
    <property type="term" value="F:hydrolase activity"/>
    <property type="evidence" value="ECO:0007669"/>
    <property type="project" value="UniProtKB-KW"/>
</dbReference>
<evidence type="ECO:0000313" key="3">
    <source>
        <dbReference type="EMBL" id="RUO73274.1"/>
    </source>
</evidence>
<dbReference type="SUPFAM" id="SSF56281">
    <property type="entry name" value="Metallo-hydrolase/oxidoreductase"/>
    <property type="match status" value="1"/>
</dbReference>
<sequence length="282" mass="32070">MKALFSLMLWLSLCGTLAAAEYSIEKVKGNVYRFSAGNYHSVFMVTEQGIFVADPINPDAASYLKKELSERFEQPIRYLAYSHNHVDHTLGGEVIATSNVDVIAHDSADKDLRWTKTPTALPTLTFTDELNVKLGKSTVEMTYYGPNNGRGSVSMRFMPSNVLFVADWIVLGRMPYKTLPGYDIHGMIHSTQKVLEEQPFEVFVGAHAEMGDREDVEQYLSYLEALYSEVRDGMLAGKSLETLQQEIKLNEFSDLKMYEEWLPLNIKGVYDTLNDQSYFDRR</sequence>
<evidence type="ECO:0000256" key="1">
    <source>
        <dbReference type="SAM" id="SignalP"/>
    </source>
</evidence>
<organism evidence="3 4">
    <name type="scientific">Idiomarina ramblicola</name>
    <dbReference type="NCBI Taxonomy" id="263724"/>
    <lineage>
        <taxon>Bacteria</taxon>
        <taxon>Pseudomonadati</taxon>
        <taxon>Pseudomonadota</taxon>
        <taxon>Gammaproteobacteria</taxon>
        <taxon>Alteromonadales</taxon>
        <taxon>Idiomarinaceae</taxon>
        <taxon>Idiomarina</taxon>
    </lineage>
</organism>
<feature type="domain" description="Metallo-beta-lactamase" evidence="2">
    <location>
        <begin position="38"/>
        <end position="207"/>
    </location>
</feature>
<keyword evidence="1" id="KW-0732">Signal</keyword>
<feature type="chain" id="PRO_5019254729" evidence="1">
    <location>
        <begin position="20"/>
        <end position="282"/>
    </location>
</feature>
<dbReference type="Gene3D" id="3.60.15.10">
    <property type="entry name" value="Ribonuclease Z/Hydroxyacylglutathione hydrolase-like"/>
    <property type="match status" value="1"/>
</dbReference>
<accession>A0A432Z5V2</accession>
<dbReference type="InterPro" id="IPR001279">
    <property type="entry name" value="Metallo-B-lactamas"/>
</dbReference>
<evidence type="ECO:0000313" key="4">
    <source>
        <dbReference type="Proteomes" id="UP000288058"/>
    </source>
</evidence>
<dbReference type="SMART" id="SM00849">
    <property type="entry name" value="Lactamase_B"/>
    <property type="match status" value="1"/>
</dbReference>
<dbReference type="Pfam" id="PF00753">
    <property type="entry name" value="Lactamase_B"/>
    <property type="match status" value="1"/>
</dbReference>
<comment type="caution">
    <text evidence="3">The sequence shown here is derived from an EMBL/GenBank/DDBJ whole genome shotgun (WGS) entry which is preliminary data.</text>
</comment>
<dbReference type="PANTHER" id="PTHR42951">
    <property type="entry name" value="METALLO-BETA-LACTAMASE DOMAIN-CONTAINING"/>
    <property type="match status" value="1"/>
</dbReference>
<reference evidence="4" key="1">
    <citation type="journal article" date="2018" name="Front. Microbiol.">
        <title>Genome-Based Analysis Reveals the Taxonomy and Diversity of the Family Idiomarinaceae.</title>
        <authorList>
            <person name="Liu Y."/>
            <person name="Lai Q."/>
            <person name="Shao Z."/>
        </authorList>
    </citation>
    <scope>NUCLEOTIDE SEQUENCE [LARGE SCALE GENOMIC DNA]</scope>
    <source>
        <strain evidence="4">R22</strain>
    </source>
</reference>
<name>A0A432Z5V2_9GAMM</name>
<gene>
    <name evidence="3" type="ORF">CWI78_02170</name>
</gene>